<reference evidence="2 3" key="1">
    <citation type="submission" date="2016-08" db="EMBL/GenBank/DDBJ databases">
        <title>A Parts List for Fungal Cellulosomes Revealed by Comparative Genomics.</title>
        <authorList>
            <consortium name="DOE Joint Genome Institute"/>
            <person name="Haitjema C.H."/>
            <person name="Gilmore S.P."/>
            <person name="Henske J.K."/>
            <person name="Solomon K.V."/>
            <person name="De Groot R."/>
            <person name="Kuo A."/>
            <person name="Mondo S.J."/>
            <person name="Salamov A.A."/>
            <person name="Labutti K."/>
            <person name="Zhao Z."/>
            <person name="Chiniquy J."/>
            <person name="Barry K."/>
            <person name="Brewer H.M."/>
            <person name="Purvine S.O."/>
            <person name="Wright A.T."/>
            <person name="Boxma B."/>
            <person name="Van Alen T."/>
            <person name="Hackstein J.H."/>
            <person name="Baker S.E."/>
            <person name="Grigoriev I.V."/>
            <person name="O'Malley M.A."/>
        </authorList>
    </citation>
    <scope>NUCLEOTIDE SEQUENCE [LARGE SCALE GENOMIC DNA]</scope>
    <source>
        <strain evidence="2 3">G1</strain>
    </source>
</reference>
<dbReference type="AlphaFoldDB" id="A0A1Y2ATU7"/>
<proteinExistence type="predicted"/>
<keyword evidence="3" id="KW-1185">Reference proteome</keyword>
<dbReference type="Proteomes" id="UP000193920">
    <property type="component" value="Unassembled WGS sequence"/>
</dbReference>
<evidence type="ECO:0000313" key="2">
    <source>
        <dbReference type="EMBL" id="ORY25969.1"/>
    </source>
</evidence>
<organism evidence="2 3">
    <name type="scientific">Neocallimastix californiae</name>
    <dbReference type="NCBI Taxonomy" id="1754190"/>
    <lineage>
        <taxon>Eukaryota</taxon>
        <taxon>Fungi</taxon>
        <taxon>Fungi incertae sedis</taxon>
        <taxon>Chytridiomycota</taxon>
        <taxon>Chytridiomycota incertae sedis</taxon>
        <taxon>Neocallimastigomycetes</taxon>
        <taxon>Neocallimastigales</taxon>
        <taxon>Neocallimastigaceae</taxon>
        <taxon>Neocallimastix</taxon>
    </lineage>
</organism>
<gene>
    <name evidence="2" type="ORF">LY90DRAFT_513926</name>
</gene>
<sequence>MNTNNTNETVIELLINSENESTSNRKNQNVLFLIASRFSFIVIILRLIRYKNLNFLFPLTAALFTFSNNTNDAWNYIYHVENCSPFYYILKITDTLNWAPMSWLQVYRLVIISNINLPKRITSPIITLAILLNLTYYFCYFNNLNNYKKIEIMMDVLFLTPHYGSKEL</sequence>
<feature type="transmembrane region" description="Helical" evidence="1">
    <location>
        <begin position="125"/>
        <end position="144"/>
    </location>
</feature>
<protein>
    <submittedName>
        <fullName evidence="2">Uncharacterized protein</fullName>
    </submittedName>
</protein>
<keyword evidence="1" id="KW-0812">Transmembrane</keyword>
<evidence type="ECO:0000256" key="1">
    <source>
        <dbReference type="SAM" id="Phobius"/>
    </source>
</evidence>
<accession>A0A1Y2ATU7</accession>
<dbReference type="EMBL" id="MCOG01000206">
    <property type="protein sequence ID" value="ORY25969.1"/>
    <property type="molecule type" value="Genomic_DNA"/>
</dbReference>
<keyword evidence="1" id="KW-0472">Membrane</keyword>
<keyword evidence="1" id="KW-1133">Transmembrane helix</keyword>
<name>A0A1Y2ATU7_9FUNG</name>
<feature type="transmembrane region" description="Helical" evidence="1">
    <location>
        <begin position="30"/>
        <end position="48"/>
    </location>
</feature>
<comment type="caution">
    <text evidence="2">The sequence shown here is derived from an EMBL/GenBank/DDBJ whole genome shotgun (WGS) entry which is preliminary data.</text>
</comment>
<evidence type="ECO:0000313" key="3">
    <source>
        <dbReference type="Proteomes" id="UP000193920"/>
    </source>
</evidence>